<dbReference type="InterPro" id="IPR003888">
    <property type="entry name" value="FYrich_N"/>
</dbReference>
<dbReference type="GO" id="GO:0051726">
    <property type="term" value="P:regulation of cell cycle"/>
    <property type="evidence" value="ECO:0007669"/>
    <property type="project" value="TreeGrafter"/>
</dbReference>
<evidence type="ECO:0000259" key="4">
    <source>
        <dbReference type="Pfam" id="PF24237"/>
    </source>
</evidence>
<dbReference type="Gene3D" id="3.30.160.360">
    <property type="match status" value="1"/>
</dbReference>
<proteinExistence type="predicted"/>
<dbReference type="Pfam" id="PF24237">
    <property type="entry name" value="INO80E"/>
    <property type="match status" value="1"/>
</dbReference>
<accession>A0A9P0F9Y7</accession>
<dbReference type="SMART" id="SM00541">
    <property type="entry name" value="FYRN"/>
    <property type="match status" value="1"/>
</dbReference>
<reference evidence="5" key="1">
    <citation type="submission" date="2021-12" db="EMBL/GenBank/DDBJ databases">
        <authorList>
            <person name="King R."/>
        </authorList>
    </citation>
    <scope>NUCLEOTIDE SEQUENCE</scope>
</reference>
<comment type="subcellular location">
    <subcellularLocation>
        <location evidence="1">Nucleus</location>
    </subcellularLocation>
</comment>
<keyword evidence="6" id="KW-1185">Reference proteome</keyword>
<dbReference type="KEGG" id="btab:109036085"/>
<feature type="region of interest" description="Disordered" evidence="3">
    <location>
        <begin position="96"/>
        <end position="130"/>
    </location>
</feature>
<dbReference type="InterPro" id="IPR040092">
    <property type="entry name" value="TBRG1"/>
</dbReference>
<evidence type="ECO:0000256" key="1">
    <source>
        <dbReference type="ARBA" id="ARBA00004123"/>
    </source>
</evidence>
<evidence type="ECO:0000313" key="6">
    <source>
        <dbReference type="Proteomes" id="UP001152759"/>
    </source>
</evidence>
<protein>
    <recommendedName>
        <fullName evidence="4">INO80 complex subunit E N-terminal domain-containing protein</fullName>
    </recommendedName>
</protein>
<dbReference type="GO" id="GO:0005634">
    <property type="term" value="C:nucleus"/>
    <property type="evidence" value="ECO:0007669"/>
    <property type="project" value="UniProtKB-SubCell"/>
</dbReference>
<organism evidence="5 6">
    <name type="scientific">Bemisia tabaci</name>
    <name type="common">Sweetpotato whitefly</name>
    <name type="synonym">Aleurodes tabaci</name>
    <dbReference type="NCBI Taxonomy" id="7038"/>
    <lineage>
        <taxon>Eukaryota</taxon>
        <taxon>Metazoa</taxon>
        <taxon>Ecdysozoa</taxon>
        <taxon>Arthropoda</taxon>
        <taxon>Hexapoda</taxon>
        <taxon>Insecta</taxon>
        <taxon>Pterygota</taxon>
        <taxon>Neoptera</taxon>
        <taxon>Paraneoptera</taxon>
        <taxon>Hemiptera</taxon>
        <taxon>Sternorrhyncha</taxon>
        <taxon>Aleyrodoidea</taxon>
        <taxon>Aleyrodidae</taxon>
        <taxon>Aleyrodinae</taxon>
        <taxon>Bemisia</taxon>
    </lineage>
</organism>
<evidence type="ECO:0000256" key="3">
    <source>
        <dbReference type="SAM" id="MobiDB-lite"/>
    </source>
</evidence>
<sequence>MSYSNFYSNFKGGNSKTSGGSLFVKDEKPNVNYRRKYLRMKRLVKAYLFENAALCDHVAQTQEKILVAKEERNFLLKKLEQHQTLRANLENRFGNLRTASPLSDRSGVAPKRPGTKKRTNSDAIDNGKMGPGKPKRMLMAVKKCKLPQQIALDSAGRPIFPIALGNLTVYSLGEVIYTKPTFHSEETVYPVGFVSTREYTSVFSSEATCTYTCKVSDGGMFPRFEISSETDLDIPIVGQSPDECHSKLLALLRQNLGIHLVNLLPRGADFFGFSHPCILNLLQSFPNTRKCSRYIFTKFEPCRSGEVNDPTENNPSISHTALQRSIIYSRMNFN</sequence>
<dbReference type="InterPro" id="IPR056515">
    <property type="entry name" value="INO80E_N"/>
</dbReference>
<keyword evidence="2" id="KW-0539">Nucleus</keyword>
<dbReference type="EMBL" id="OU963870">
    <property type="protein sequence ID" value="CAH0396098.1"/>
    <property type="molecule type" value="Genomic_DNA"/>
</dbReference>
<dbReference type="Proteomes" id="UP001152759">
    <property type="component" value="Chromosome 9"/>
</dbReference>
<dbReference type="Pfam" id="PF05964">
    <property type="entry name" value="FYRN"/>
    <property type="match status" value="1"/>
</dbReference>
<feature type="domain" description="INO80 complex subunit E N-terminal" evidence="4">
    <location>
        <begin position="32"/>
        <end position="79"/>
    </location>
</feature>
<dbReference type="PROSITE" id="PS51542">
    <property type="entry name" value="FYRN"/>
    <property type="match status" value="1"/>
</dbReference>
<dbReference type="AlphaFoldDB" id="A0A9P0F9Y7"/>
<gene>
    <name evidence="5" type="ORF">BEMITA_LOCUS14205</name>
</gene>
<dbReference type="PANTHER" id="PTHR22715">
    <property type="entry name" value="TRANSFORMING GROWTH FACTOR BETA REGULATED GENE 1"/>
    <property type="match status" value="1"/>
</dbReference>
<dbReference type="SMART" id="SM00542">
    <property type="entry name" value="FYRC"/>
    <property type="match status" value="1"/>
</dbReference>
<dbReference type="InterPro" id="IPR003889">
    <property type="entry name" value="FYrich_C"/>
</dbReference>
<dbReference type="PROSITE" id="PS51543">
    <property type="entry name" value="FYRC"/>
    <property type="match status" value="1"/>
</dbReference>
<dbReference type="Pfam" id="PF05965">
    <property type="entry name" value="FYRC"/>
    <property type="match status" value="1"/>
</dbReference>
<dbReference type="PANTHER" id="PTHR22715:SF0">
    <property type="entry name" value="TRANSFORMING GROWTH FACTOR BETA REGULATOR 1"/>
    <property type="match status" value="1"/>
</dbReference>
<evidence type="ECO:0000313" key="5">
    <source>
        <dbReference type="EMBL" id="CAH0396098.1"/>
    </source>
</evidence>
<evidence type="ECO:0000256" key="2">
    <source>
        <dbReference type="ARBA" id="ARBA00023242"/>
    </source>
</evidence>
<name>A0A9P0F9Y7_BEMTA</name>